<dbReference type="InterPro" id="IPR001360">
    <property type="entry name" value="Glyco_hydro_1"/>
</dbReference>
<dbReference type="PRINTS" id="PR00131">
    <property type="entry name" value="GLHYDRLASE1"/>
</dbReference>
<dbReference type="NCBIfam" id="NF007356">
    <property type="entry name" value="PRK09852.1"/>
    <property type="match status" value="1"/>
</dbReference>
<organism evidence="7 8">
    <name type="scientific">Exiguobacterium aurantiacum</name>
    <dbReference type="NCBI Taxonomy" id="33987"/>
    <lineage>
        <taxon>Bacteria</taxon>
        <taxon>Bacillati</taxon>
        <taxon>Bacillota</taxon>
        <taxon>Bacilli</taxon>
        <taxon>Bacillales</taxon>
        <taxon>Bacillales Family XII. Incertae Sedis</taxon>
        <taxon>Exiguobacterium</taxon>
    </lineage>
</organism>
<keyword evidence="3 6" id="KW-0326">Glycosidase</keyword>
<dbReference type="EC" id="3.2.1.86" evidence="7"/>
<dbReference type="InterPro" id="IPR018120">
    <property type="entry name" value="Glyco_hydro_1_AS"/>
</dbReference>
<sequence>MKQVAKNFLWGGATAANQFEGGYEEGGKGLSIADVMPGGKDRMRIIHDPSFDFALHEDYTYPNHEGIDFYHRYKEDIALFKEMGFKTFRMSIAWSRIFPNGDELEPNEEGLQFYDRVIDELVAQGIEPLVTISHYEMPLHLATAYGGWRDRRLVTFFERYSRVLFERYQGKVKYWLTFNEINGAQFMPMLSLGMAIREGDDQLQLTYQGLHHQLVASALATKAAREIDPAAQVGCMLIAAPVYPYSSNPEDIWYAHDAERMMNFFCGDVHVRGEYPSFAKRFFRENGIELVIEDGDLDTLKANTVDFFSLSYYMSRTEKAEKTEDEAAGNIMSGVKNPYLQASDWGWEIDPMGLRVILNKLYERYELPLFIVENGLGAYDNVEADGSVHDDYRIEYLRDHLKAMVEAIEDGVDVIGYTSWGSIDLVSASTGEYSKRYGFIYVDKHDDGSGTLERSRKDSFFWYQDVIRTNGASLFEDETVK</sequence>
<evidence type="ECO:0000256" key="5">
    <source>
        <dbReference type="RuleBase" id="RU003690"/>
    </source>
</evidence>
<dbReference type="PROSITE" id="PS00653">
    <property type="entry name" value="GLYCOSYL_HYDROL_F1_2"/>
    <property type="match status" value="1"/>
</dbReference>
<dbReference type="GO" id="GO:0005829">
    <property type="term" value="C:cytosol"/>
    <property type="evidence" value="ECO:0007669"/>
    <property type="project" value="TreeGrafter"/>
</dbReference>
<dbReference type="AlphaFoldDB" id="A0A377FXF4"/>
<dbReference type="GO" id="GO:0016052">
    <property type="term" value="P:carbohydrate catabolic process"/>
    <property type="evidence" value="ECO:0007669"/>
    <property type="project" value="TreeGrafter"/>
</dbReference>
<evidence type="ECO:0000313" key="7">
    <source>
        <dbReference type="EMBL" id="STO09499.1"/>
    </source>
</evidence>
<evidence type="ECO:0000256" key="2">
    <source>
        <dbReference type="ARBA" id="ARBA00022801"/>
    </source>
</evidence>
<dbReference type="EMBL" id="UGGP01000001">
    <property type="protein sequence ID" value="STO09499.1"/>
    <property type="molecule type" value="Genomic_DNA"/>
</dbReference>
<dbReference type="PANTHER" id="PTHR10353:SF122">
    <property type="entry name" value="6-PHOSPHO-BETA-GLUCOSIDASE ASCB-RELATED"/>
    <property type="match status" value="1"/>
</dbReference>
<dbReference type="Proteomes" id="UP000254060">
    <property type="component" value="Unassembled WGS sequence"/>
</dbReference>
<dbReference type="InterPro" id="IPR033132">
    <property type="entry name" value="GH_1_N_CS"/>
</dbReference>
<evidence type="ECO:0000256" key="3">
    <source>
        <dbReference type="ARBA" id="ARBA00023295"/>
    </source>
</evidence>
<feature type="active site" description="Nucleophile" evidence="4">
    <location>
        <position position="373"/>
    </location>
</feature>
<dbReference type="FunFam" id="3.20.20.80:FF:000004">
    <property type="entry name" value="Beta-glucosidase 6-phospho-beta-glucosidase"/>
    <property type="match status" value="1"/>
</dbReference>
<evidence type="ECO:0000256" key="6">
    <source>
        <dbReference type="RuleBase" id="RU004468"/>
    </source>
</evidence>
<dbReference type="Pfam" id="PF00232">
    <property type="entry name" value="Glyco_hydro_1"/>
    <property type="match status" value="1"/>
</dbReference>
<dbReference type="NCBIfam" id="NF007158">
    <property type="entry name" value="PRK09593.1"/>
    <property type="match status" value="1"/>
</dbReference>
<reference evidence="7 8" key="1">
    <citation type="submission" date="2018-06" db="EMBL/GenBank/DDBJ databases">
        <authorList>
            <consortium name="Pathogen Informatics"/>
            <person name="Doyle S."/>
        </authorList>
    </citation>
    <scope>NUCLEOTIDE SEQUENCE [LARGE SCALE GENOMIC DNA]</scope>
    <source>
        <strain evidence="7 8">NCTC13163</strain>
    </source>
</reference>
<evidence type="ECO:0000313" key="8">
    <source>
        <dbReference type="Proteomes" id="UP000254060"/>
    </source>
</evidence>
<dbReference type="PANTHER" id="PTHR10353">
    <property type="entry name" value="GLYCOSYL HYDROLASE"/>
    <property type="match status" value="1"/>
</dbReference>
<keyword evidence="2 6" id="KW-0378">Hydrolase</keyword>
<comment type="similarity">
    <text evidence="1 5">Belongs to the glycosyl hydrolase 1 family.</text>
</comment>
<dbReference type="GO" id="GO:0008706">
    <property type="term" value="F:6-phospho-beta-glucosidase activity"/>
    <property type="evidence" value="ECO:0007669"/>
    <property type="project" value="UniProtKB-EC"/>
</dbReference>
<name>A0A377FXF4_9BACL</name>
<proteinExistence type="inferred from homology"/>
<protein>
    <submittedName>
        <fullName evidence="7">Aryl-phospho-beta-D-glucosidase BglH</fullName>
        <ecNumber evidence="7">3.2.1.86</ecNumber>
    </submittedName>
</protein>
<dbReference type="SUPFAM" id="SSF51445">
    <property type="entry name" value="(Trans)glycosidases"/>
    <property type="match status" value="1"/>
</dbReference>
<evidence type="ECO:0000256" key="4">
    <source>
        <dbReference type="PROSITE-ProRule" id="PRU10055"/>
    </source>
</evidence>
<accession>A0A377FXF4</accession>
<dbReference type="PROSITE" id="PS00572">
    <property type="entry name" value="GLYCOSYL_HYDROL_F1_1"/>
    <property type="match status" value="1"/>
</dbReference>
<evidence type="ECO:0000256" key="1">
    <source>
        <dbReference type="ARBA" id="ARBA00010838"/>
    </source>
</evidence>
<dbReference type="Gene3D" id="3.20.20.80">
    <property type="entry name" value="Glycosidases"/>
    <property type="match status" value="1"/>
</dbReference>
<dbReference type="STRING" id="1397694.GCA_000702585_00359"/>
<dbReference type="InterPro" id="IPR017853">
    <property type="entry name" value="GH"/>
</dbReference>
<gene>
    <name evidence="7" type="primary">bglH_3</name>
    <name evidence="7" type="ORF">NCTC13163_02937</name>
</gene>
<dbReference type="OrthoDB" id="9765195at2"/>